<proteinExistence type="predicted"/>
<dbReference type="STRING" id="64969.SAMN02745127_01646"/>
<gene>
    <name evidence="2" type="ORF">BTE48_09030</name>
</gene>
<dbReference type="Proteomes" id="UP000191418">
    <property type="component" value="Unassembled WGS sequence"/>
</dbReference>
<dbReference type="AlphaFoldDB" id="A0A1T4PUQ0"/>
<feature type="transmembrane region" description="Helical" evidence="1">
    <location>
        <begin position="130"/>
        <end position="152"/>
    </location>
</feature>
<keyword evidence="1" id="KW-1133">Transmembrane helix</keyword>
<dbReference type="RefSeq" id="WP_078745241.1">
    <property type="nucleotide sequence ID" value="NZ_FUXG01000009.1"/>
</dbReference>
<feature type="transmembrane region" description="Helical" evidence="1">
    <location>
        <begin position="297"/>
        <end position="319"/>
    </location>
</feature>
<feature type="transmembrane region" description="Helical" evidence="1">
    <location>
        <begin position="69"/>
        <end position="93"/>
    </location>
</feature>
<organism evidence="2 3">
    <name type="scientific">Oceanospirillum multiglobuliferum</name>
    <dbReference type="NCBI Taxonomy" id="64969"/>
    <lineage>
        <taxon>Bacteria</taxon>
        <taxon>Pseudomonadati</taxon>
        <taxon>Pseudomonadota</taxon>
        <taxon>Gammaproteobacteria</taxon>
        <taxon>Oceanospirillales</taxon>
        <taxon>Oceanospirillaceae</taxon>
        <taxon>Oceanospirillum</taxon>
    </lineage>
</organism>
<evidence type="ECO:0008006" key="4">
    <source>
        <dbReference type="Google" id="ProtNLM"/>
    </source>
</evidence>
<keyword evidence="1" id="KW-0472">Membrane</keyword>
<evidence type="ECO:0000313" key="2">
    <source>
        <dbReference type="EMBL" id="OPX55303.1"/>
    </source>
</evidence>
<name>A0A1T4PUQ0_9GAMM</name>
<evidence type="ECO:0000256" key="1">
    <source>
        <dbReference type="SAM" id="Phobius"/>
    </source>
</evidence>
<feature type="transmembrane region" description="Helical" evidence="1">
    <location>
        <begin position="99"/>
        <end position="118"/>
    </location>
</feature>
<feature type="transmembrane region" description="Helical" evidence="1">
    <location>
        <begin position="172"/>
        <end position="199"/>
    </location>
</feature>
<sequence length="328" mass="36241">MNLILATAQSLLRTTLPAILRETYQICFTLFKLMIPVLIVVKILEELGAIPIIGRLLEPLMTFVGLPEAFGIVWASTLLTNIYGGMLLFFPLAAEHQLTVAQVTVLGGMMLMAHGLPVEVRIAQKAGVRLPVAFCIRFFGALLFGAFLHHTYQLLGWLQEPVQLLWQPEAQALTLAAWAVQQIKGLLMIIAVVMSLLTLLRFLRWIHVERLMIWLLQPILRFLGIGSAATSMTIIGVTLGLSFGGGLLIQEAKAGHVPQKDVFSAMLLLGLCHSIIEDTLLIMLMGADLSGALWLRLLFALLMVAAANRVLSFCDATFWQRYLMKPVT</sequence>
<dbReference type="EMBL" id="MTSM01000010">
    <property type="protein sequence ID" value="OPX55303.1"/>
    <property type="molecule type" value="Genomic_DNA"/>
</dbReference>
<feature type="transmembrane region" description="Helical" evidence="1">
    <location>
        <begin position="33"/>
        <end position="57"/>
    </location>
</feature>
<feature type="transmembrane region" description="Helical" evidence="1">
    <location>
        <begin position="219"/>
        <end position="243"/>
    </location>
</feature>
<comment type="caution">
    <text evidence="2">The sequence shown here is derived from an EMBL/GenBank/DDBJ whole genome shotgun (WGS) entry which is preliminary data.</text>
</comment>
<accession>A0A1T4PUQ0</accession>
<reference evidence="2 3" key="1">
    <citation type="submission" date="2017-01" db="EMBL/GenBank/DDBJ databases">
        <title>Genome Sequencing of a Marine Spirillum, Oceanospirillum multiglobuliferum ATCC 33336, from Japan.</title>
        <authorList>
            <person name="Carney J.G."/>
            <person name="Trachtenberg A.M."/>
            <person name="Rheaume B.A."/>
            <person name="Linnane J.D."/>
            <person name="Pitts N.L."/>
            <person name="Mykles D.L."/>
            <person name="Maclea K.S."/>
        </authorList>
    </citation>
    <scope>NUCLEOTIDE SEQUENCE [LARGE SCALE GENOMIC DNA]</scope>
    <source>
        <strain evidence="2 3">ATCC 33336</strain>
    </source>
</reference>
<evidence type="ECO:0000313" key="3">
    <source>
        <dbReference type="Proteomes" id="UP000191418"/>
    </source>
</evidence>
<protein>
    <recommendedName>
        <fullName evidence="4">Nucleoside transporter/FeoB GTPase Gate domain-containing protein</fullName>
    </recommendedName>
</protein>
<keyword evidence="1" id="KW-0812">Transmembrane</keyword>
<feature type="transmembrane region" description="Helical" evidence="1">
    <location>
        <begin position="263"/>
        <end position="285"/>
    </location>
</feature>
<keyword evidence="3" id="KW-1185">Reference proteome</keyword>